<proteinExistence type="predicted"/>
<dbReference type="EMBL" id="JBHUFF010000017">
    <property type="protein sequence ID" value="MFD1800064.1"/>
    <property type="molecule type" value="Genomic_DNA"/>
</dbReference>
<gene>
    <name evidence="2" type="ORF">ACFSBK_09405</name>
</gene>
<dbReference type="Pfam" id="PF01872">
    <property type="entry name" value="RibD_C"/>
    <property type="match status" value="1"/>
</dbReference>
<reference evidence="3" key="1">
    <citation type="journal article" date="2019" name="Int. J. Syst. Evol. Microbiol.">
        <title>The Global Catalogue of Microorganisms (GCM) 10K type strain sequencing project: providing services to taxonomists for standard genome sequencing and annotation.</title>
        <authorList>
            <consortium name="The Broad Institute Genomics Platform"/>
            <consortium name="The Broad Institute Genome Sequencing Center for Infectious Disease"/>
            <person name="Wu L."/>
            <person name="Ma J."/>
        </authorList>
    </citation>
    <scope>NUCLEOTIDE SEQUENCE [LARGE SCALE GENOMIC DNA]</scope>
    <source>
        <strain evidence="3">KCTC 42143</strain>
    </source>
</reference>
<dbReference type="InterPro" id="IPR024072">
    <property type="entry name" value="DHFR-like_dom_sf"/>
</dbReference>
<protein>
    <submittedName>
        <fullName evidence="2">Dihydrofolate reductase family protein</fullName>
    </submittedName>
</protein>
<dbReference type="PANTHER" id="PTHR38011:SF11">
    <property type="entry name" value="2,5-DIAMINO-6-RIBOSYLAMINO-4(3H)-PYRIMIDINONE 5'-PHOSPHATE REDUCTASE"/>
    <property type="match status" value="1"/>
</dbReference>
<dbReference type="InterPro" id="IPR002734">
    <property type="entry name" value="RibDG_C"/>
</dbReference>
<dbReference type="RefSeq" id="WP_058920306.1">
    <property type="nucleotide sequence ID" value="NZ_JBHSQC010000023.1"/>
</dbReference>
<accession>A0ABW4NPM4</accession>
<feature type="domain" description="Bacterial bifunctional deaminase-reductase C-terminal" evidence="1">
    <location>
        <begin position="12"/>
        <end position="165"/>
    </location>
</feature>
<dbReference type="PRINTS" id="PR00070">
    <property type="entry name" value="DHFR"/>
</dbReference>
<evidence type="ECO:0000259" key="1">
    <source>
        <dbReference type="Pfam" id="PF01872"/>
    </source>
</evidence>
<comment type="caution">
    <text evidence="2">The sequence shown here is derived from an EMBL/GenBank/DDBJ whole genome shotgun (WGS) entry which is preliminary data.</text>
</comment>
<evidence type="ECO:0000313" key="2">
    <source>
        <dbReference type="EMBL" id="MFD1800064.1"/>
    </source>
</evidence>
<dbReference type="Gene3D" id="3.40.430.10">
    <property type="entry name" value="Dihydrofolate Reductase, subunit A"/>
    <property type="match status" value="1"/>
</dbReference>
<dbReference type="PANTHER" id="PTHR38011">
    <property type="entry name" value="DIHYDROFOLATE REDUCTASE FAMILY PROTEIN (AFU_ORTHOLOGUE AFUA_8G06820)"/>
    <property type="match status" value="1"/>
</dbReference>
<keyword evidence="3" id="KW-1185">Reference proteome</keyword>
<dbReference type="Proteomes" id="UP001597285">
    <property type="component" value="Unassembled WGS sequence"/>
</dbReference>
<organism evidence="2 3">
    <name type="scientific">Carnobacterium antarcticum</name>
    <dbReference type="NCBI Taxonomy" id="2126436"/>
    <lineage>
        <taxon>Bacteria</taxon>
        <taxon>Bacillati</taxon>
        <taxon>Bacillota</taxon>
        <taxon>Bacilli</taxon>
        <taxon>Lactobacillales</taxon>
        <taxon>Carnobacteriaceae</taxon>
        <taxon>Carnobacterium</taxon>
    </lineage>
</organism>
<sequence>MSKQRKTVFYGAISLDGYLARKNHLLDWLIGTEGENDTSYPEFYETVDTLIMGRKTYEQMLLLSPEEFPYKGKKCYVFSRTLTGSTEFVTFVNSDLANFVKSLTSQTGKRIWIVGGGEVLKPLLEEKLVDEFIIQLTPVIIGNGIPLFVPGDYENKLLLKDVKQYHQFVEVHYEQTE</sequence>
<name>A0ABW4NPM4_9LACT</name>
<dbReference type="InterPro" id="IPR050765">
    <property type="entry name" value="Riboflavin_Biosynth_HTPR"/>
</dbReference>
<dbReference type="SUPFAM" id="SSF53597">
    <property type="entry name" value="Dihydrofolate reductase-like"/>
    <property type="match status" value="1"/>
</dbReference>
<evidence type="ECO:0000313" key="3">
    <source>
        <dbReference type="Proteomes" id="UP001597285"/>
    </source>
</evidence>